<dbReference type="Pfam" id="PF16267">
    <property type="entry name" value="DUF4920"/>
    <property type="match status" value="1"/>
</dbReference>
<reference evidence="1 2" key="1">
    <citation type="submission" date="2021-07" db="EMBL/GenBank/DDBJ databases">
        <title>Mesonia aestuariivivens sp. nov., isolated from a tidal flat.</title>
        <authorList>
            <person name="Kim Y.-O."/>
            <person name="Yoon J.-H."/>
        </authorList>
    </citation>
    <scope>NUCLEOTIDE SEQUENCE [LARGE SCALE GENOMIC DNA]</scope>
    <source>
        <strain evidence="1 2">JHPTF-M18</strain>
    </source>
</reference>
<name>A0ABS6W3X6_9FLAO</name>
<dbReference type="Proteomes" id="UP000719267">
    <property type="component" value="Unassembled WGS sequence"/>
</dbReference>
<proteinExistence type="predicted"/>
<dbReference type="RefSeq" id="WP_219040853.1">
    <property type="nucleotide sequence ID" value="NZ_JAHWDF010000014.1"/>
</dbReference>
<evidence type="ECO:0000313" key="1">
    <source>
        <dbReference type="EMBL" id="MBW2962571.1"/>
    </source>
</evidence>
<protein>
    <submittedName>
        <fullName evidence="1">DUF4920 domain-containing protein</fullName>
    </submittedName>
</protein>
<gene>
    <name evidence="1" type="ORF">KW502_12285</name>
</gene>
<comment type="caution">
    <text evidence="1">The sequence shown here is derived from an EMBL/GenBank/DDBJ whole genome shotgun (WGS) entry which is preliminary data.</text>
</comment>
<dbReference type="PROSITE" id="PS51257">
    <property type="entry name" value="PROKAR_LIPOPROTEIN"/>
    <property type="match status" value="1"/>
</dbReference>
<keyword evidence="2" id="KW-1185">Reference proteome</keyword>
<sequence>MKKIIFTLSILAMLSCKDDSSKSSQKNAQDSDDMSISTSEDFTSFGDKIDQKNVLSASVMKEKFQNLKVGDTLAVKFESKVDKVCKKKGCWMTLKLDDSLTTFVKFKDYSFFVPLNAENRTTIVEGKAYVTETSVQELQHYAKDAGKSEEEIAAITAPEQEYAIMATGVLMQTPKAN</sequence>
<evidence type="ECO:0000313" key="2">
    <source>
        <dbReference type="Proteomes" id="UP000719267"/>
    </source>
</evidence>
<organism evidence="1 2">
    <name type="scientific">Mesonia aestuariivivens</name>
    <dbReference type="NCBI Taxonomy" id="2796128"/>
    <lineage>
        <taxon>Bacteria</taxon>
        <taxon>Pseudomonadati</taxon>
        <taxon>Bacteroidota</taxon>
        <taxon>Flavobacteriia</taxon>
        <taxon>Flavobacteriales</taxon>
        <taxon>Flavobacteriaceae</taxon>
        <taxon>Mesonia</taxon>
    </lineage>
</organism>
<dbReference type="EMBL" id="JAHWDF010000014">
    <property type="protein sequence ID" value="MBW2962571.1"/>
    <property type="molecule type" value="Genomic_DNA"/>
</dbReference>
<dbReference type="InterPro" id="IPR032577">
    <property type="entry name" value="DUF4920"/>
</dbReference>
<accession>A0ABS6W3X6</accession>